<dbReference type="GO" id="GO:0032993">
    <property type="term" value="C:protein-DNA complex"/>
    <property type="evidence" value="ECO:0007669"/>
    <property type="project" value="TreeGrafter"/>
</dbReference>
<dbReference type="Gene3D" id="6.10.250.690">
    <property type="match status" value="1"/>
</dbReference>
<evidence type="ECO:0000256" key="3">
    <source>
        <dbReference type="ARBA" id="ARBA00022553"/>
    </source>
</evidence>
<dbReference type="SMART" id="SM00448">
    <property type="entry name" value="REC"/>
    <property type="match status" value="1"/>
</dbReference>
<evidence type="ECO:0000256" key="7">
    <source>
        <dbReference type="ARBA" id="ARBA00023163"/>
    </source>
</evidence>
<evidence type="ECO:0000256" key="1">
    <source>
        <dbReference type="ARBA" id="ARBA00004496"/>
    </source>
</evidence>
<comment type="subcellular location">
    <subcellularLocation>
        <location evidence="1">Cytoplasm</location>
    </subcellularLocation>
</comment>
<feature type="DNA-binding region" description="OmpR/PhoB-type" evidence="9">
    <location>
        <begin position="134"/>
        <end position="233"/>
    </location>
</feature>
<name>A0A0F5K1K3_9BURK</name>
<evidence type="ECO:0000256" key="9">
    <source>
        <dbReference type="PROSITE-ProRule" id="PRU01091"/>
    </source>
</evidence>
<protein>
    <submittedName>
        <fullName evidence="12">Fis family transcriptional regulator</fullName>
    </submittedName>
</protein>
<dbReference type="InterPro" id="IPR039420">
    <property type="entry name" value="WalR-like"/>
</dbReference>
<dbReference type="CDD" id="cd00383">
    <property type="entry name" value="trans_reg_C"/>
    <property type="match status" value="1"/>
</dbReference>
<dbReference type="PANTHER" id="PTHR48111">
    <property type="entry name" value="REGULATOR OF RPOS"/>
    <property type="match status" value="1"/>
</dbReference>
<dbReference type="Pfam" id="PF00072">
    <property type="entry name" value="Response_reg"/>
    <property type="match status" value="1"/>
</dbReference>
<gene>
    <name evidence="12" type="ORF">WM40_09815</name>
</gene>
<accession>A0A0F5K1K3</accession>
<dbReference type="RefSeq" id="WP_024903961.1">
    <property type="nucleotide sequence ID" value="NZ_CADFGU010000011.1"/>
</dbReference>
<dbReference type="Gene3D" id="3.40.50.2300">
    <property type="match status" value="1"/>
</dbReference>
<dbReference type="InterPro" id="IPR011006">
    <property type="entry name" value="CheY-like_superfamily"/>
</dbReference>
<evidence type="ECO:0000256" key="4">
    <source>
        <dbReference type="ARBA" id="ARBA00023012"/>
    </source>
</evidence>
<organism evidence="12 13">
    <name type="scientific">Robbsia andropogonis</name>
    <dbReference type="NCBI Taxonomy" id="28092"/>
    <lineage>
        <taxon>Bacteria</taxon>
        <taxon>Pseudomonadati</taxon>
        <taxon>Pseudomonadota</taxon>
        <taxon>Betaproteobacteria</taxon>
        <taxon>Burkholderiales</taxon>
        <taxon>Burkholderiaceae</taxon>
        <taxon>Robbsia</taxon>
    </lineage>
</organism>
<dbReference type="PANTHER" id="PTHR48111:SF50">
    <property type="entry name" value="KDP OPERON TRANSCRIPTIONAL REGULATORY PROTEIN KDPE"/>
    <property type="match status" value="1"/>
</dbReference>
<keyword evidence="5" id="KW-0805">Transcription regulation</keyword>
<dbReference type="Pfam" id="PF00486">
    <property type="entry name" value="Trans_reg_C"/>
    <property type="match status" value="1"/>
</dbReference>
<evidence type="ECO:0000259" key="10">
    <source>
        <dbReference type="PROSITE" id="PS50110"/>
    </source>
</evidence>
<dbReference type="FunFam" id="1.10.10.10:FF:000210">
    <property type="entry name" value="Winged-helix transcriptional response regulator KdpE"/>
    <property type="match status" value="1"/>
</dbReference>
<evidence type="ECO:0000256" key="5">
    <source>
        <dbReference type="ARBA" id="ARBA00023015"/>
    </source>
</evidence>
<dbReference type="STRING" id="28092.WM40_09815"/>
<dbReference type="GO" id="GO:0000156">
    <property type="term" value="F:phosphorelay response regulator activity"/>
    <property type="evidence" value="ECO:0007669"/>
    <property type="project" value="TreeGrafter"/>
</dbReference>
<evidence type="ECO:0000313" key="13">
    <source>
        <dbReference type="Proteomes" id="UP000033618"/>
    </source>
</evidence>
<dbReference type="GO" id="GO:0000987">
    <property type="term" value="F:cis-regulatory region sequence-specific DNA binding"/>
    <property type="evidence" value="ECO:0007669"/>
    <property type="project" value="UniProtKB-ARBA"/>
</dbReference>
<dbReference type="CDD" id="cd17620">
    <property type="entry name" value="REC_OmpR_KdpE-like"/>
    <property type="match status" value="1"/>
</dbReference>
<dbReference type="SUPFAM" id="SSF52172">
    <property type="entry name" value="CheY-like"/>
    <property type="match status" value="1"/>
</dbReference>
<keyword evidence="7" id="KW-0804">Transcription</keyword>
<keyword evidence="6 9" id="KW-0238">DNA-binding</keyword>
<keyword evidence="4" id="KW-0902">Two-component regulatory system</keyword>
<dbReference type="SMART" id="SM00862">
    <property type="entry name" value="Trans_reg_C"/>
    <property type="match status" value="1"/>
</dbReference>
<sequence>MSKLAVSVVLIEDEKQIRRFVRTELENRGITVYEAVTGKEGIVAAQTRKPDLLIIDLGLPDMDGLEVIRKVRAWSDMPLIILSARSHEAEKVAGFEAGADDYLTKPFGTGELIARIHALLWRTNRGHVIGEGSSSEIRFGDVKVDLDARTVMLGDEHVRLTPVEFRLLSCLIRNAGRVMTHRQLLTDVWGPAHQQDTQYLRVYMGNLRQKLEREPAQPAHLVTETGVGYRLMGVQR</sequence>
<evidence type="ECO:0000256" key="2">
    <source>
        <dbReference type="ARBA" id="ARBA00022490"/>
    </source>
</evidence>
<reference evidence="12 13" key="1">
    <citation type="submission" date="2015-03" db="EMBL/GenBank/DDBJ databases">
        <title>Draft Genome Sequence of Burkholderia andropogonis type strain ICMP2807, isolated from Sorghum bicolor.</title>
        <authorList>
            <person name="Lopes-Santos L."/>
            <person name="Castro D.B."/>
            <person name="Ottoboni L.M."/>
            <person name="Park D."/>
            <person name="Weirc B.S."/>
            <person name="Destefano S.A."/>
        </authorList>
    </citation>
    <scope>NUCLEOTIDE SEQUENCE [LARGE SCALE GENOMIC DNA]</scope>
    <source>
        <strain evidence="12 13">ICMP2807</strain>
    </source>
</reference>
<dbReference type="InterPro" id="IPR001867">
    <property type="entry name" value="OmpR/PhoB-type_DNA-bd"/>
</dbReference>
<dbReference type="EMBL" id="LAQU01000008">
    <property type="protein sequence ID" value="KKB63749.1"/>
    <property type="molecule type" value="Genomic_DNA"/>
</dbReference>
<evidence type="ECO:0000259" key="11">
    <source>
        <dbReference type="PROSITE" id="PS51755"/>
    </source>
</evidence>
<evidence type="ECO:0000256" key="6">
    <source>
        <dbReference type="ARBA" id="ARBA00023125"/>
    </source>
</evidence>
<evidence type="ECO:0000313" key="12">
    <source>
        <dbReference type="EMBL" id="KKB63749.1"/>
    </source>
</evidence>
<dbReference type="GO" id="GO:0005829">
    <property type="term" value="C:cytosol"/>
    <property type="evidence" value="ECO:0007669"/>
    <property type="project" value="TreeGrafter"/>
</dbReference>
<dbReference type="PROSITE" id="PS51755">
    <property type="entry name" value="OMPR_PHOB"/>
    <property type="match status" value="1"/>
</dbReference>
<evidence type="ECO:0000256" key="8">
    <source>
        <dbReference type="PROSITE-ProRule" id="PRU00169"/>
    </source>
</evidence>
<keyword evidence="3 8" id="KW-0597">Phosphoprotein</keyword>
<dbReference type="AlphaFoldDB" id="A0A0F5K1K3"/>
<dbReference type="GO" id="GO:0045893">
    <property type="term" value="P:positive regulation of DNA-templated transcription"/>
    <property type="evidence" value="ECO:0007669"/>
    <property type="project" value="UniProtKB-ARBA"/>
</dbReference>
<keyword evidence="13" id="KW-1185">Reference proteome</keyword>
<dbReference type="OrthoDB" id="9802426at2"/>
<dbReference type="InterPro" id="IPR001789">
    <property type="entry name" value="Sig_transdc_resp-reg_receiver"/>
</dbReference>
<dbReference type="FunFam" id="3.40.50.2300:FF:000021">
    <property type="entry name" value="Two-component system response regulator KdpE"/>
    <property type="match status" value="1"/>
</dbReference>
<feature type="domain" description="OmpR/PhoB-type" evidence="11">
    <location>
        <begin position="134"/>
        <end position="233"/>
    </location>
</feature>
<dbReference type="GO" id="GO:0042802">
    <property type="term" value="F:identical protein binding"/>
    <property type="evidence" value="ECO:0007669"/>
    <property type="project" value="UniProtKB-ARBA"/>
</dbReference>
<dbReference type="PROSITE" id="PS50110">
    <property type="entry name" value="RESPONSE_REGULATORY"/>
    <property type="match status" value="1"/>
</dbReference>
<feature type="modified residue" description="4-aspartylphosphate" evidence="8">
    <location>
        <position position="56"/>
    </location>
</feature>
<dbReference type="PATRIC" id="fig|28092.6.peg.2312"/>
<proteinExistence type="predicted"/>
<feature type="domain" description="Response regulatory" evidence="10">
    <location>
        <begin position="7"/>
        <end position="120"/>
    </location>
</feature>
<comment type="caution">
    <text evidence="12">The sequence shown here is derived from an EMBL/GenBank/DDBJ whole genome shotgun (WGS) entry which is preliminary data.</text>
</comment>
<keyword evidence="2" id="KW-0963">Cytoplasm</keyword>
<dbReference type="InterPro" id="IPR036388">
    <property type="entry name" value="WH-like_DNA-bd_sf"/>
</dbReference>
<dbReference type="Gene3D" id="1.10.10.10">
    <property type="entry name" value="Winged helix-like DNA-binding domain superfamily/Winged helix DNA-binding domain"/>
    <property type="match status" value="1"/>
</dbReference>
<dbReference type="Proteomes" id="UP000033618">
    <property type="component" value="Unassembled WGS sequence"/>
</dbReference>